<name>A0ABU7XKC9_9HYPH</name>
<keyword evidence="1" id="KW-0812">Transmembrane</keyword>
<organism evidence="2 3">
    <name type="scientific">Methylocystis borbori</name>
    <dbReference type="NCBI Taxonomy" id="3118750"/>
    <lineage>
        <taxon>Bacteria</taxon>
        <taxon>Pseudomonadati</taxon>
        <taxon>Pseudomonadota</taxon>
        <taxon>Alphaproteobacteria</taxon>
        <taxon>Hyphomicrobiales</taxon>
        <taxon>Methylocystaceae</taxon>
        <taxon>Methylocystis</taxon>
    </lineage>
</organism>
<evidence type="ECO:0000313" key="3">
    <source>
        <dbReference type="Proteomes" id="UP001350748"/>
    </source>
</evidence>
<evidence type="ECO:0000256" key="1">
    <source>
        <dbReference type="SAM" id="Phobius"/>
    </source>
</evidence>
<protein>
    <submittedName>
        <fullName evidence="2">Prepilin-type N-terminal cleavage/methylation domain-containing protein</fullName>
    </submittedName>
</protein>
<dbReference type="NCBIfam" id="TIGR02532">
    <property type="entry name" value="IV_pilin_GFxxxE"/>
    <property type="match status" value="1"/>
</dbReference>
<keyword evidence="3" id="KW-1185">Reference proteome</keyword>
<keyword evidence="1" id="KW-1133">Transmembrane helix</keyword>
<dbReference type="EMBL" id="JAZHYN010000028">
    <property type="protein sequence ID" value="MEF3366956.1"/>
    <property type="molecule type" value="Genomic_DNA"/>
</dbReference>
<comment type="caution">
    <text evidence="2">The sequence shown here is derived from an EMBL/GenBank/DDBJ whole genome shotgun (WGS) entry which is preliminary data.</text>
</comment>
<accession>A0ABU7XKC9</accession>
<evidence type="ECO:0000313" key="2">
    <source>
        <dbReference type="EMBL" id="MEF3366956.1"/>
    </source>
</evidence>
<keyword evidence="1" id="KW-0472">Membrane</keyword>
<dbReference type="Pfam" id="PF07963">
    <property type="entry name" value="N_methyl"/>
    <property type="match status" value="1"/>
</dbReference>
<dbReference type="RefSeq" id="WP_332081978.1">
    <property type="nucleotide sequence ID" value="NZ_JAZHYN010000028.1"/>
</dbReference>
<dbReference type="InterPro" id="IPR012902">
    <property type="entry name" value="N_methyl_site"/>
</dbReference>
<gene>
    <name evidence="2" type="ORF">V3H18_10465</name>
</gene>
<sequence length="200" mass="21419">MKRPAANGFTLLELLLAVSLMALIVGSIMGGIGLGRRAWETSHASEALDEVETAARGVARLLAHSFAAAPDTRMGAPTQMVFQGSREGCRFIALSEGGAQWGGLLVVEIGGDGTDLAVWTRVYRPLEAVELKRNGMQKTVLLKDLASFELAFFGLSQEANSPGWSPNWNDANLPRLVSIRIGAYRLGRVIEAVTTVALPQ</sequence>
<feature type="transmembrane region" description="Helical" evidence="1">
    <location>
        <begin position="12"/>
        <end position="34"/>
    </location>
</feature>
<dbReference type="Proteomes" id="UP001350748">
    <property type="component" value="Unassembled WGS sequence"/>
</dbReference>
<proteinExistence type="predicted"/>
<reference evidence="2 3" key="1">
    <citation type="submission" date="2024-02" db="EMBL/GenBank/DDBJ databases">
        <authorList>
            <person name="Grouzdev D."/>
        </authorList>
    </citation>
    <scope>NUCLEOTIDE SEQUENCE [LARGE SCALE GENOMIC DNA]</scope>
    <source>
        <strain evidence="2 3">9N</strain>
    </source>
</reference>